<keyword evidence="14" id="KW-1185">Reference proteome</keyword>
<dbReference type="InterPro" id="IPR018485">
    <property type="entry name" value="FGGY_C"/>
</dbReference>
<comment type="catalytic activity">
    <reaction evidence="8 10">
        <text>D-xylulose + ATP = D-xylulose 5-phosphate + ADP + H(+)</text>
        <dbReference type="Rhea" id="RHEA:10964"/>
        <dbReference type="ChEBI" id="CHEBI:15378"/>
        <dbReference type="ChEBI" id="CHEBI:17140"/>
        <dbReference type="ChEBI" id="CHEBI:30616"/>
        <dbReference type="ChEBI" id="CHEBI:57737"/>
        <dbReference type="ChEBI" id="CHEBI:456216"/>
        <dbReference type="EC" id="2.7.1.17"/>
    </reaction>
</comment>
<dbReference type="InterPro" id="IPR000577">
    <property type="entry name" value="Carb_kinase_FGGY"/>
</dbReference>
<dbReference type="Gene3D" id="3.30.420.40">
    <property type="match status" value="2"/>
</dbReference>
<dbReference type="PANTHER" id="PTHR43095:SF5">
    <property type="entry name" value="XYLULOSE KINASE"/>
    <property type="match status" value="1"/>
</dbReference>
<evidence type="ECO:0000256" key="5">
    <source>
        <dbReference type="ARBA" id="ARBA00022777"/>
    </source>
</evidence>
<feature type="binding site" evidence="8">
    <location>
        <begin position="81"/>
        <end position="82"/>
    </location>
    <ligand>
        <name>substrate</name>
    </ligand>
</feature>
<dbReference type="EMBL" id="CP013862">
    <property type="protein sequence ID" value="ALX50007.1"/>
    <property type="molecule type" value="Genomic_DNA"/>
</dbReference>
<dbReference type="InterPro" id="IPR018484">
    <property type="entry name" value="FGGY_N"/>
</dbReference>
<dbReference type="PIRSF" id="PIRSF000538">
    <property type="entry name" value="GlpK"/>
    <property type="match status" value="1"/>
</dbReference>
<evidence type="ECO:0000256" key="7">
    <source>
        <dbReference type="ARBA" id="ARBA00023277"/>
    </source>
</evidence>
<dbReference type="PROSITE" id="PS00445">
    <property type="entry name" value="FGGY_KINASES_2"/>
    <property type="match status" value="1"/>
</dbReference>
<evidence type="ECO:0000256" key="1">
    <source>
        <dbReference type="ARBA" id="ARBA00009156"/>
    </source>
</evidence>
<dbReference type="Proteomes" id="UP000050331">
    <property type="component" value="Chromosome"/>
</dbReference>
<name>A0A0U4F3E4_9BACI</name>
<dbReference type="AlphaFoldDB" id="A0A0U4F3E4"/>
<keyword evidence="7 8" id="KW-0119">Carbohydrate metabolism</keyword>
<dbReference type="KEGG" id="lao:AOX59_16325"/>
<feature type="site" description="Important for activity" evidence="8">
    <location>
        <position position="8"/>
    </location>
</feature>
<keyword evidence="2 8" id="KW-0859">Xylose metabolism</keyword>
<organism evidence="13 14">
    <name type="scientific">Lentibacillus amyloliquefaciens</name>
    <dbReference type="NCBI Taxonomy" id="1472767"/>
    <lineage>
        <taxon>Bacteria</taxon>
        <taxon>Bacillati</taxon>
        <taxon>Bacillota</taxon>
        <taxon>Bacilli</taxon>
        <taxon>Bacillales</taxon>
        <taxon>Bacillaceae</taxon>
        <taxon>Lentibacillus</taxon>
    </lineage>
</organism>
<proteinExistence type="inferred from homology"/>
<keyword evidence="4 8" id="KW-0547">Nucleotide-binding</keyword>
<dbReference type="GO" id="GO:0005524">
    <property type="term" value="F:ATP binding"/>
    <property type="evidence" value="ECO:0007669"/>
    <property type="project" value="UniProtKB-UniRule"/>
</dbReference>
<evidence type="ECO:0000256" key="6">
    <source>
        <dbReference type="ARBA" id="ARBA00022840"/>
    </source>
</evidence>
<keyword evidence="5 8" id="KW-0418">Kinase</keyword>
<dbReference type="InterPro" id="IPR050406">
    <property type="entry name" value="FGGY_Carb_Kinase"/>
</dbReference>
<comment type="similarity">
    <text evidence="1 8 9">Belongs to the FGGY kinase family.</text>
</comment>
<dbReference type="OrthoDB" id="9805576at2"/>
<evidence type="ECO:0000256" key="3">
    <source>
        <dbReference type="ARBA" id="ARBA00022679"/>
    </source>
</evidence>
<comment type="function">
    <text evidence="8">Catalyzes the phosphorylation of D-xylulose to D-xylulose 5-phosphate.</text>
</comment>
<sequence length="499" mass="54843">MKYVIGVDLGTSAVKLLLVNRNGEIAQEVSKPLSLIQSKTGYSEQDPNLWVEQTMAGLREMLGNFEGDPADIEGISFSGQMHGLVLLDEHYNVLRNAILWNDTRTTAQCREIYEAVGEHRLLEITKNPALEGFTLPKILWVKEHEPEIFQEAAAFVLPKDYVRYKLTGKLHMEYSDAAGTLLLDVGRNEWSREICRSLDIEPDLCPPLVASSDEVGQVDAQVAEATGLSAGTRVFAGAADNACGAIGSGILEDGKTLVSTGTSGVVLSYESSNDKDFRGQVHYFNHGAPNAYYTMGVTLAAGYSLSWFKDAFAGEESFDDLLAGVDSVPAGSNGLLFTPYVAGERTPHANADIRASFIGMDSAHERRHFVRAVMEGITFSLNESIAIFREHGKRIEKIVSIGGGAKNDLWLQMQADIFDAKIVKFSSEQGPGMGAAMLAAYGCGWFDSLHGCADAFLKVEKMFSPDPENVERYKELFEIYQDVYGRTKELNEKLVNFRE</sequence>
<evidence type="ECO:0000256" key="8">
    <source>
        <dbReference type="HAMAP-Rule" id="MF_02220"/>
    </source>
</evidence>
<feature type="domain" description="Carbohydrate kinase FGGY N-terminal" evidence="11">
    <location>
        <begin position="3"/>
        <end position="247"/>
    </location>
</feature>
<dbReference type="InterPro" id="IPR018483">
    <property type="entry name" value="Carb_kinase_FGGY_CS"/>
</dbReference>
<dbReference type="PROSITE" id="PS00933">
    <property type="entry name" value="FGGY_KINASES_1"/>
    <property type="match status" value="1"/>
</dbReference>
<dbReference type="InterPro" id="IPR043129">
    <property type="entry name" value="ATPase_NBD"/>
</dbReference>
<dbReference type="SUPFAM" id="SSF53067">
    <property type="entry name" value="Actin-like ATPase domain"/>
    <property type="match status" value="2"/>
</dbReference>
<protein>
    <recommendedName>
        <fullName evidence="8 10">Xylulose kinase</fullName>
        <shortName evidence="8 10">Xylulokinase</shortName>
        <ecNumber evidence="8 10">2.7.1.17</ecNumber>
    </recommendedName>
</protein>
<accession>A0A0U4F3E4</accession>
<dbReference type="EC" id="2.7.1.17" evidence="8 10"/>
<evidence type="ECO:0000256" key="2">
    <source>
        <dbReference type="ARBA" id="ARBA00022629"/>
    </source>
</evidence>
<evidence type="ECO:0000256" key="4">
    <source>
        <dbReference type="ARBA" id="ARBA00022741"/>
    </source>
</evidence>
<gene>
    <name evidence="8 10" type="primary">xylB</name>
    <name evidence="13" type="ORF">AOX59_16325</name>
</gene>
<keyword evidence="6 8" id="KW-0067">ATP-binding</keyword>
<evidence type="ECO:0000256" key="9">
    <source>
        <dbReference type="RuleBase" id="RU003733"/>
    </source>
</evidence>
<dbReference type="NCBIfam" id="TIGR01312">
    <property type="entry name" value="XylB"/>
    <property type="match status" value="1"/>
</dbReference>
<feature type="active site" description="Proton acceptor" evidence="8">
    <location>
        <position position="240"/>
    </location>
</feature>
<dbReference type="GO" id="GO:0004856">
    <property type="term" value="F:D-xylulokinase activity"/>
    <property type="evidence" value="ECO:0007669"/>
    <property type="project" value="UniProtKB-UniRule"/>
</dbReference>
<dbReference type="CDD" id="cd07808">
    <property type="entry name" value="ASKHA_NBD_FGGY_EcXK-like"/>
    <property type="match status" value="1"/>
</dbReference>
<evidence type="ECO:0000313" key="14">
    <source>
        <dbReference type="Proteomes" id="UP000050331"/>
    </source>
</evidence>
<dbReference type="GO" id="GO:0042732">
    <property type="term" value="P:D-xylose metabolic process"/>
    <property type="evidence" value="ECO:0007669"/>
    <property type="project" value="UniProtKB-KW"/>
</dbReference>
<dbReference type="STRING" id="1472767.AOX59_16325"/>
<dbReference type="Pfam" id="PF00370">
    <property type="entry name" value="FGGY_N"/>
    <property type="match status" value="1"/>
</dbReference>
<dbReference type="PANTHER" id="PTHR43095">
    <property type="entry name" value="SUGAR KINASE"/>
    <property type="match status" value="1"/>
</dbReference>
<dbReference type="GO" id="GO:0005998">
    <property type="term" value="P:xylulose catabolic process"/>
    <property type="evidence" value="ECO:0007669"/>
    <property type="project" value="UniProtKB-UniRule"/>
</dbReference>
<evidence type="ECO:0000259" key="11">
    <source>
        <dbReference type="Pfam" id="PF00370"/>
    </source>
</evidence>
<dbReference type="Pfam" id="PF02782">
    <property type="entry name" value="FGGY_C"/>
    <property type="match status" value="1"/>
</dbReference>
<dbReference type="InterPro" id="IPR006000">
    <property type="entry name" value="Xylulokinase"/>
</dbReference>
<evidence type="ECO:0000259" key="12">
    <source>
        <dbReference type="Pfam" id="PF02782"/>
    </source>
</evidence>
<dbReference type="RefSeq" id="WP_068447072.1">
    <property type="nucleotide sequence ID" value="NZ_CP013862.1"/>
</dbReference>
<dbReference type="HAMAP" id="MF_02220">
    <property type="entry name" value="XylB"/>
    <property type="match status" value="1"/>
</dbReference>
<evidence type="ECO:0000256" key="10">
    <source>
        <dbReference type="RuleBase" id="RU364073"/>
    </source>
</evidence>
<keyword evidence="3 8" id="KW-0808">Transferase</keyword>
<reference evidence="13 14" key="1">
    <citation type="submission" date="2016-01" db="EMBL/GenBank/DDBJ databases">
        <title>Complete genome sequence of strain Lentibacillus amyloliquefaciens LAM0015T isolated from saline sediment.</title>
        <authorList>
            <person name="Wang J.-L."/>
            <person name="He M.-X."/>
        </authorList>
    </citation>
    <scope>NUCLEOTIDE SEQUENCE [LARGE SCALE GENOMIC DNA]</scope>
    <source>
        <strain evidence="13 14">LAM0015</strain>
    </source>
</reference>
<evidence type="ECO:0000313" key="13">
    <source>
        <dbReference type="EMBL" id="ALX50007.1"/>
    </source>
</evidence>
<feature type="domain" description="Carbohydrate kinase FGGY C-terminal" evidence="12">
    <location>
        <begin position="258"/>
        <end position="442"/>
    </location>
</feature>